<dbReference type="FunFam" id="3.30.470.20:FF:000007">
    <property type="entry name" value="Carbamoyl-phosphate synthase large chain"/>
    <property type="match status" value="1"/>
</dbReference>
<feature type="binding site" evidence="19">
    <location>
        <position position="847"/>
    </location>
    <ligand>
        <name>Mg(2+)</name>
        <dbReference type="ChEBI" id="CHEBI:18420"/>
        <label>3</label>
    </ligand>
</feature>
<keyword evidence="6 19" id="KW-0436">Ligase</keyword>
<dbReference type="GO" id="GO:0006541">
    <property type="term" value="P:glutamine metabolic process"/>
    <property type="evidence" value="ECO:0007669"/>
    <property type="project" value="TreeGrafter"/>
</dbReference>
<feature type="binding site" evidence="19">
    <location>
        <position position="792"/>
    </location>
    <ligand>
        <name>ATP</name>
        <dbReference type="ChEBI" id="CHEBI:30616"/>
        <label>2</label>
    </ligand>
</feature>
<dbReference type="PANTHER" id="PTHR11405">
    <property type="entry name" value="CARBAMOYLTRANSFERASE FAMILY MEMBER"/>
    <property type="match status" value="1"/>
</dbReference>
<dbReference type="FunFam" id="3.30.470.20:FF:000014">
    <property type="entry name" value="Carbamoyl-phosphate synthase large chain"/>
    <property type="match status" value="1"/>
</dbReference>
<evidence type="ECO:0000256" key="15">
    <source>
        <dbReference type="ARBA" id="ARBA00047359"/>
    </source>
</evidence>
<feature type="binding site" evidence="19">
    <location>
        <position position="849"/>
    </location>
    <ligand>
        <name>Mg(2+)</name>
        <dbReference type="ChEBI" id="CHEBI:18420"/>
        <label>4</label>
    </ligand>
</feature>
<evidence type="ECO:0000256" key="13">
    <source>
        <dbReference type="ARBA" id="ARBA00022975"/>
    </source>
</evidence>
<dbReference type="PANTHER" id="PTHR11405:SF53">
    <property type="entry name" value="CARBAMOYL-PHOSPHATE SYNTHASE [AMMONIA], MITOCHONDRIAL"/>
    <property type="match status" value="1"/>
</dbReference>
<dbReference type="InterPro" id="IPR033937">
    <property type="entry name" value="MGS_CPS_CarB"/>
</dbReference>
<feature type="binding site" evidence="19">
    <location>
        <position position="176"/>
    </location>
    <ligand>
        <name>ATP</name>
        <dbReference type="ChEBI" id="CHEBI:30616"/>
        <label>1</label>
    </ligand>
</feature>
<dbReference type="CDD" id="cd01424">
    <property type="entry name" value="MGS_CPS_II"/>
    <property type="match status" value="1"/>
</dbReference>
<dbReference type="NCBIfam" id="NF003671">
    <property type="entry name" value="PRK05294.1"/>
    <property type="match status" value="1"/>
</dbReference>
<dbReference type="GO" id="GO:0044205">
    <property type="term" value="P:'de novo' UMP biosynthetic process"/>
    <property type="evidence" value="ECO:0007669"/>
    <property type="project" value="UniProtKB-UniRule"/>
</dbReference>
<evidence type="ECO:0000256" key="3">
    <source>
        <dbReference type="ARBA" id="ARBA00005077"/>
    </source>
</evidence>
<feature type="binding site" evidence="19">
    <location>
        <position position="762"/>
    </location>
    <ligand>
        <name>ATP</name>
        <dbReference type="ChEBI" id="CHEBI:30616"/>
        <label>2</label>
    </ligand>
</feature>
<dbReference type="InterPro" id="IPR016185">
    <property type="entry name" value="PreATP-grasp_dom_sf"/>
</dbReference>
<dbReference type="InterPro" id="IPR036914">
    <property type="entry name" value="MGS-like_dom_sf"/>
</dbReference>
<feature type="binding site" evidence="19">
    <location>
        <position position="241"/>
    </location>
    <ligand>
        <name>ATP</name>
        <dbReference type="ChEBI" id="CHEBI:30616"/>
        <label>1</label>
    </ligand>
</feature>
<evidence type="ECO:0000256" key="16">
    <source>
        <dbReference type="ARBA" id="ARBA00048816"/>
    </source>
</evidence>
<accession>A0A840ITZ7</accession>
<dbReference type="RefSeq" id="WP_184779787.1">
    <property type="nucleotide sequence ID" value="NZ_JACHMG010000001.1"/>
</dbReference>
<feature type="binding site" evidence="19">
    <location>
        <position position="299"/>
    </location>
    <ligand>
        <name>Mn(2+)</name>
        <dbReference type="ChEBI" id="CHEBI:29035"/>
        <label>2</label>
    </ligand>
</feature>
<keyword evidence="23" id="KW-1185">Reference proteome</keyword>
<feature type="binding site" evidence="19">
    <location>
        <position position="299"/>
    </location>
    <ligand>
        <name>Mg(2+)</name>
        <dbReference type="ChEBI" id="CHEBI:18420"/>
        <label>2</label>
    </ligand>
</feature>
<dbReference type="SMART" id="SM01096">
    <property type="entry name" value="CPSase_L_D3"/>
    <property type="match status" value="1"/>
</dbReference>
<evidence type="ECO:0000313" key="23">
    <source>
        <dbReference type="Proteomes" id="UP000581769"/>
    </source>
</evidence>
<name>A0A840ITZ7_9PSEU</name>
<dbReference type="SUPFAM" id="SSF52440">
    <property type="entry name" value="PreATP-grasp domain"/>
    <property type="match status" value="2"/>
</dbReference>
<feature type="binding site" evidence="19">
    <location>
        <position position="301"/>
    </location>
    <ligand>
        <name>Mn(2+)</name>
        <dbReference type="ChEBI" id="CHEBI:29035"/>
        <label>2</label>
    </ligand>
</feature>
<dbReference type="InterPro" id="IPR006275">
    <property type="entry name" value="CPSase_lsu"/>
</dbReference>
<feature type="binding site" evidence="19">
    <location>
        <position position="793"/>
    </location>
    <ligand>
        <name>ATP</name>
        <dbReference type="ChEBI" id="CHEBI:30616"/>
        <label>2</label>
    </ligand>
</feature>
<dbReference type="GO" id="GO:0005524">
    <property type="term" value="F:ATP binding"/>
    <property type="evidence" value="ECO:0007669"/>
    <property type="project" value="UniProtKB-UniRule"/>
</dbReference>
<evidence type="ECO:0000259" key="21">
    <source>
        <dbReference type="PROSITE" id="PS51855"/>
    </source>
</evidence>
<dbReference type="FunFam" id="1.10.1030.10:FF:000002">
    <property type="entry name" value="Carbamoyl-phosphate synthase large chain"/>
    <property type="match status" value="1"/>
</dbReference>
<evidence type="ECO:0000259" key="20">
    <source>
        <dbReference type="PROSITE" id="PS50975"/>
    </source>
</evidence>
<evidence type="ECO:0000256" key="7">
    <source>
        <dbReference type="ARBA" id="ARBA00022605"/>
    </source>
</evidence>
<organism evidence="22 23">
    <name type="scientific">Amycolatopsis jiangsuensis</name>
    <dbReference type="NCBI Taxonomy" id="1181879"/>
    <lineage>
        <taxon>Bacteria</taxon>
        <taxon>Bacillati</taxon>
        <taxon>Actinomycetota</taxon>
        <taxon>Actinomycetes</taxon>
        <taxon>Pseudonocardiales</taxon>
        <taxon>Pseudonocardiaceae</taxon>
        <taxon>Amycolatopsis</taxon>
    </lineage>
</organism>
<dbReference type="InterPro" id="IPR013815">
    <property type="entry name" value="ATP_grasp_subdomain_1"/>
</dbReference>
<feature type="binding site" evidence="19">
    <location>
        <position position="215"/>
    </location>
    <ligand>
        <name>ATP</name>
        <dbReference type="ChEBI" id="CHEBI:30616"/>
        <label>1</label>
    </ligand>
</feature>
<comment type="function">
    <text evidence="17 19">Large subunit of the glutamine-dependent carbamoyl phosphate synthetase (CPSase). CPSase catalyzes the formation of carbamoyl phosphate from the ammonia moiety of glutamine, carbonate, and phosphate donated by ATP, constituting the first step of 2 biosynthetic pathways, one leading to arginine and/or urea and the other to pyrimidine nucleotides. The large subunit (synthetase) binds the substrates ammonia (free or transferred from glutamine from the small subunit), hydrogencarbonate and ATP and carries out an ATP-coupled ligase reaction, activating hydrogencarbonate by forming carboxy phosphate which reacts with ammonia to form carbamoyl phosphate.</text>
</comment>
<evidence type="ECO:0000256" key="8">
    <source>
        <dbReference type="ARBA" id="ARBA00022723"/>
    </source>
</evidence>
<sequence>MPKRTDIQHVLVIGSGPIVIGQAAEFDYSGTQACRVLRSEGLRVSLVNSNPATIMTDPEFADATYIEPVTPDFVEKVIAAERPDALLATLGGQTALNCAVALHERGVLEKYGVELIGADIDAIQRGEDRQKFKDIVRTIGADVPRSRVCHDMTEVRDTVADLGLPVVIRPSFTMGGLGSGMAHTPEDLERLASTGLSESPVTEVLIEESVLGWKEYELELMRDKHDNVVVVCSIENVDAMGVHTGDSVTVAPTMTLTDREYQQMRDVGIAVLREVGVDTGGCNIQFAFHPDDGRMVVIEMNPRVSRSSALASKATGFPIAKIAAKLAIGYTLDEIRNDITGETPASFEPALDYVVVKVPRFAFEKFPGADPTLTTTMKSVGEAMSFGRSFPEALGKAMRSIETKATGFWTQPDPEGATRESTVDALRVPHEGRLYEVERALRLGATVEQVHEASGIDPWFIDQIALIGEVGAEVREAPVLDGELLRRAKRTGLSDRQIAALRPELAGEDGVRALRHRLGVRPVFKTVDTCAAEFAAKTPYHYSAYETDPAATSEVAVQGDKPKVLILGSGPNRIGQGIEFDYSCVHAAIALREAGFEAVMVNCNPETVSTDYDTSDRLYFEPLSFEDVLEVVHSEQQSGTVAGVIVQLGGQTPLGLAQRLADAGVPVVGTPPEAINLAEDRGAFGEVLRDAELPAPKYGTATSFEGAKRIADEIGYPVLVRPSYVLGGRGMEIVYDEESLAGYIRRATEVTPEHPVLVDRFLDDAIEIDVDALFDGDDLYLGGVMEHIEEAGIHSGDSSCALPPITLGAQDLDAVRRSTEAIARGVGVRGLLNVQYALKDDVLYVLEANPRASRTVPFVSKATAVPLAKAAALIMTGSSIKDLRASGVLPAEGDGGRMPADSPVAVKEAVLPFHRFRTPEGHGVDSLLGPEMKSTGEVMGVDVSFGQAFAKSQHGAYGSLPTSGRVFVSVANRDKRSLVFPVKRLADLGFEILATTGTAEVLRRNGVACSSVRKHYESNIAGSSENTEPNIVDVILDGGVDMVINTPYGNSGPRVDGYEIRTAAVSRDIPCITTVQGAAAAVHGIEALIRGDIGVRSLQDLQAALKATS</sequence>
<dbReference type="GO" id="GO:0004088">
    <property type="term" value="F:carbamoyl-phosphate synthase (glutamine-hydrolyzing) activity"/>
    <property type="evidence" value="ECO:0007669"/>
    <property type="project" value="UniProtKB-UniRule"/>
</dbReference>
<dbReference type="Pfam" id="PF25596">
    <property type="entry name" value="CPSase_L_D1"/>
    <property type="match status" value="2"/>
</dbReference>
<feature type="binding site" evidence="19">
    <location>
        <position position="795"/>
    </location>
    <ligand>
        <name>ATP</name>
        <dbReference type="ChEBI" id="CHEBI:30616"/>
        <label>2</label>
    </ligand>
</feature>
<feature type="binding site" evidence="19">
    <location>
        <position position="835"/>
    </location>
    <ligand>
        <name>Mg(2+)</name>
        <dbReference type="ChEBI" id="CHEBI:18420"/>
        <label>3</label>
    </ligand>
</feature>
<dbReference type="FunFam" id="3.40.50.20:FF:000003">
    <property type="entry name" value="Carbamoyl-phosphate synthase large chain"/>
    <property type="match status" value="1"/>
</dbReference>
<dbReference type="Proteomes" id="UP000581769">
    <property type="component" value="Unassembled WGS sequence"/>
</dbReference>
<dbReference type="FunFam" id="3.30.1490.20:FF:000001">
    <property type="entry name" value="Carbamoyl-phosphate synthase large chain"/>
    <property type="match status" value="1"/>
</dbReference>
<dbReference type="PROSITE" id="PS51855">
    <property type="entry name" value="MGS"/>
    <property type="match status" value="1"/>
</dbReference>
<dbReference type="SUPFAM" id="SSF48108">
    <property type="entry name" value="Carbamoyl phosphate synthetase, large subunit connection domain"/>
    <property type="match status" value="1"/>
</dbReference>
<feature type="domain" description="ATP-grasp" evidence="20">
    <location>
        <begin position="685"/>
        <end position="876"/>
    </location>
</feature>
<feature type="domain" description="ATP-grasp" evidence="20">
    <location>
        <begin position="133"/>
        <end position="328"/>
    </location>
</feature>
<evidence type="ECO:0000256" key="10">
    <source>
        <dbReference type="ARBA" id="ARBA00022741"/>
    </source>
</evidence>
<dbReference type="EC" id="6.3.5.5" evidence="19"/>
<comment type="domain">
    <text evidence="19">The large subunit is composed of 2 ATP-grasp domains that are involved in binding the 2 ATP molecules needed for carbamoyl phosphate synthesis. The N-terminal ATP-grasp domain (referred to as the carboxyphosphate synthetic component) catalyzes the ATP-dependent phosphorylation of hydrogencarbonate to carboxyphosphate and the subsequent nucleophilic attack by ammonia to form a carbamate intermediate. The C-terminal ATP-grasp domain (referred to as the carbamoyl phosphate synthetic component) then catalyzes the phosphorylation of carbamate with the second ATP to form the end product carbamoyl phosphate. The reactive and unstable enzyme intermediates are sequentially channeled from one active site to the next through the interior of the protein over a distance of at least 96 A.</text>
</comment>
<feature type="binding site" evidence="19">
    <location>
        <position position="847"/>
    </location>
    <ligand>
        <name>Mn(2+)</name>
        <dbReference type="ChEBI" id="CHEBI:29035"/>
        <label>3</label>
    </ligand>
</feature>
<comment type="caution">
    <text evidence="22">The sequence shown here is derived from an EMBL/GenBank/DDBJ whole genome shotgun (WGS) entry which is preliminary data.</text>
</comment>
<proteinExistence type="inferred from homology"/>
<feature type="binding site" evidence="19">
    <location>
        <position position="721"/>
    </location>
    <ligand>
        <name>ATP</name>
        <dbReference type="ChEBI" id="CHEBI:30616"/>
        <label>2</label>
    </ligand>
</feature>
<evidence type="ECO:0000313" key="22">
    <source>
        <dbReference type="EMBL" id="MBB4684628.1"/>
    </source>
</evidence>
<comment type="catalytic activity">
    <reaction evidence="15 19">
        <text>hydrogencarbonate + NH4(+) + 2 ATP = carbamoyl phosphate + 2 ADP + phosphate + 2 H(+)</text>
        <dbReference type="Rhea" id="RHEA:18029"/>
        <dbReference type="ChEBI" id="CHEBI:15378"/>
        <dbReference type="ChEBI" id="CHEBI:17544"/>
        <dbReference type="ChEBI" id="CHEBI:28938"/>
        <dbReference type="ChEBI" id="CHEBI:30616"/>
        <dbReference type="ChEBI" id="CHEBI:43474"/>
        <dbReference type="ChEBI" id="CHEBI:58228"/>
        <dbReference type="ChEBI" id="CHEBI:456216"/>
        <dbReference type="EC" id="6.3.4.16"/>
    </reaction>
</comment>
<feature type="binding site" evidence="19">
    <location>
        <position position="175"/>
    </location>
    <ligand>
        <name>ATP</name>
        <dbReference type="ChEBI" id="CHEBI:30616"/>
        <label>1</label>
    </ligand>
</feature>
<comment type="subunit">
    <text evidence="18 19">Composed of two chains; the small (or glutamine) chain promotes the hydrolysis of glutamine to ammonia, which is used by the large (or ammonia) chain to synthesize carbamoyl phosphate. Tetramer of heterodimers (alpha,beta)4.</text>
</comment>
<feature type="binding site" evidence="19">
    <location>
        <position position="835"/>
    </location>
    <ligand>
        <name>ATP</name>
        <dbReference type="ChEBI" id="CHEBI:30616"/>
        <label>2</label>
    </ligand>
</feature>
<feature type="binding site" evidence="19">
    <location>
        <position position="847"/>
    </location>
    <ligand>
        <name>ATP</name>
        <dbReference type="ChEBI" id="CHEBI:30616"/>
        <label>2</label>
    </ligand>
</feature>
<keyword evidence="12" id="KW-0460">Magnesium</keyword>
<feature type="binding site" evidence="19">
    <location>
        <position position="767"/>
    </location>
    <ligand>
        <name>ATP</name>
        <dbReference type="ChEBI" id="CHEBI:30616"/>
        <label>2</label>
    </ligand>
</feature>
<keyword evidence="8" id="KW-0479">Metal-binding</keyword>
<feature type="binding site" evidence="19">
    <location>
        <position position="299"/>
    </location>
    <ligand>
        <name>Mn(2+)</name>
        <dbReference type="ChEBI" id="CHEBI:29035"/>
        <label>1</label>
    </ligand>
</feature>
<keyword evidence="5 19" id="KW-0055">Arginine biosynthesis</keyword>
<evidence type="ECO:0000256" key="4">
    <source>
        <dbReference type="ARBA" id="ARBA00009799"/>
    </source>
</evidence>
<feature type="binding site" evidence="19">
    <location>
        <position position="169"/>
    </location>
    <ligand>
        <name>ATP</name>
        <dbReference type="ChEBI" id="CHEBI:30616"/>
        <label>1</label>
    </ligand>
</feature>
<dbReference type="FunFam" id="3.40.50.20:FF:000001">
    <property type="entry name" value="Carbamoyl-phosphate synthase large chain"/>
    <property type="match status" value="1"/>
</dbReference>
<dbReference type="GO" id="GO:0046872">
    <property type="term" value="F:metal ion binding"/>
    <property type="evidence" value="ECO:0007669"/>
    <property type="project" value="UniProtKB-KW"/>
</dbReference>
<evidence type="ECO:0000256" key="14">
    <source>
        <dbReference type="ARBA" id="ARBA00023211"/>
    </source>
</evidence>
<dbReference type="PRINTS" id="PR00098">
    <property type="entry name" value="CPSASE"/>
</dbReference>
<comment type="caution">
    <text evidence="19">Lacks conserved residue(s) required for the propagation of feature annotation.</text>
</comment>
<dbReference type="EC" id="6.3.4.16" evidence="19"/>
<feature type="binding site" evidence="19">
    <location>
        <position position="208"/>
    </location>
    <ligand>
        <name>ATP</name>
        <dbReference type="ChEBI" id="CHEBI:30616"/>
        <label>1</label>
    </ligand>
</feature>
<evidence type="ECO:0000256" key="11">
    <source>
        <dbReference type="ARBA" id="ARBA00022840"/>
    </source>
</evidence>
<dbReference type="Pfam" id="PF02142">
    <property type="entry name" value="MGS"/>
    <property type="match status" value="1"/>
</dbReference>
<feature type="binding site" evidence="19">
    <location>
        <position position="849"/>
    </location>
    <ligand>
        <name>Mn(2+)</name>
        <dbReference type="ChEBI" id="CHEBI:29035"/>
        <label>4</label>
    </ligand>
</feature>
<feature type="region of interest" description="Allosteric domain" evidence="19">
    <location>
        <begin position="958"/>
        <end position="1109"/>
    </location>
</feature>
<dbReference type="SUPFAM" id="SSF52335">
    <property type="entry name" value="Methylglyoxal synthase-like"/>
    <property type="match status" value="1"/>
</dbReference>
<comment type="pathway">
    <text evidence="3 19">Amino-acid biosynthesis; L-arginine biosynthesis; carbamoyl phosphate from bicarbonate: step 1/1.</text>
</comment>
<dbReference type="InterPro" id="IPR011607">
    <property type="entry name" value="MGS-like_dom"/>
</dbReference>
<dbReference type="HAMAP" id="MF_01210_B">
    <property type="entry name" value="CPSase_L_chain_B"/>
    <property type="match status" value="1"/>
</dbReference>
<comment type="similarity">
    <text evidence="4 19">Belongs to the CarB family.</text>
</comment>
<feature type="binding site" evidence="19">
    <location>
        <position position="835"/>
    </location>
    <ligand>
        <name>Mn(2+)</name>
        <dbReference type="ChEBI" id="CHEBI:29035"/>
        <label>3</label>
    </ligand>
</feature>
<dbReference type="Pfam" id="PF02786">
    <property type="entry name" value="CPSase_L_D2"/>
    <property type="match status" value="2"/>
</dbReference>
<comment type="pathway">
    <text evidence="2 19">Pyrimidine metabolism; UMP biosynthesis via de novo pathway; (S)-dihydroorotate from bicarbonate: step 1/3.</text>
</comment>
<evidence type="ECO:0000256" key="1">
    <source>
        <dbReference type="ARBA" id="ARBA00001936"/>
    </source>
</evidence>
<dbReference type="GO" id="GO:0005737">
    <property type="term" value="C:cytoplasm"/>
    <property type="evidence" value="ECO:0007669"/>
    <property type="project" value="TreeGrafter"/>
</dbReference>
<evidence type="ECO:0000256" key="9">
    <source>
        <dbReference type="ARBA" id="ARBA00022737"/>
    </source>
</evidence>
<dbReference type="Gene3D" id="3.30.470.20">
    <property type="entry name" value="ATP-grasp fold, B domain"/>
    <property type="match status" value="2"/>
</dbReference>
<dbReference type="InterPro" id="IPR005483">
    <property type="entry name" value="CPSase_dom"/>
</dbReference>
<gene>
    <name evidence="19" type="primary">carB</name>
    <name evidence="22" type="ORF">BJY18_002113</name>
</gene>
<dbReference type="InterPro" id="IPR058047">
    <property type="entry name" value="CPSase_preATP-grasp"/>
</dbReference>
<feature type="binding site" evidence="19">
    <location>
        <position position="299"/>
    </location>
    <ligand>
        <name>ATP</name>
        <dbReference type="ChEBI" id="CHEBI:30616"/>
        <label>1</label>
    </ligand>
</feature>
<evidence type="ECO:0000256" key="18">
    <source>
        <dbReference type="ARBA" id="ARBA00062056"/>
    </source>
</evidence>
<feature type="binding site" evidence="19">
    <location>
        <position position="285"/>
    </location>
    <ligand>
        <name>ATP</name>
        <dbReference type="ChEBI" id="CHEBI:30616"/>
        <label>1</label>
    </ligand>
</feature>
<dbReference type="UniPathway" id="UPA00068">
    <property type="reaction ID" value="UER00171"/>
</dbReference>
<evidence type="ECO:0000256" key="5">
    <source>
        <dbReference type="ARBA" id="ARBA00022571"/>
    </source>
</evidence>
<dbReference type="PROSITE" id="PS00866">
    <property type="entry name" value="CPSASE_1"/>
    <property type="match status" value="1"/>
</dbReference>
<keyword evidence="10 19" id="KW-0547">Nucleotide-binding</keyword>
<evidence type="ECO:0000256" key="6">
    <source>
        <dbReference type="ARBA" id="ARBA00022598"/>
    </source>
</evidence>
<dbReference type="Gene3D" id="3.40.50.1380">
    <property type="entry name" value="Methylglyoxal synthase-like domain"/>
    <property type="match status" value="1"/>
</dbReference>
<evidence type="ECO:0000256" key="2">
    <source>
        <dbReference type="ARBA" id="ARBA00004812"/>
    </source>
</evidence>
<dbReference type="InterPro" id="IPR005479">
    <property type="entry name" value="CPAse_ATP-bd"/>
</dbReference>
<dbReference type="NCBIfam" id="NF009455">
    <property type="entry name" value="PRK12815.1"/>
    <property type="match status" value="1"/>
</dbReference>
<dbReference type="InterPro" id="IPR036897">
    <property type="entry name" value="CarbamoylP_synth_lsu_oligo_sf"/>
</dbReference>
<feature type="domain" description="MGS-like" evidence="21">
    <location>
        <begin position="958"/>
        <end position="1108"/>
    </location>
</feature>
<feature type="binding site" evidence="19">
    <location>
        <position position="129"/>
    </location>
    <ligand>
        <name>ATP</name>
        <dbReference type="ChEBI" id="CHEBI:30616"/>
        <label>1</label>
    </ligand>
</feature>
<feature type="region of interest" description="Carboxyphosphate synthetic domain" evidence="19">
    <location>
        <begin position="1"/>
        <end position="402"/>
    </location>
</feature>
<keyword evidence="9 19" id="KW-0677">Repeat</keyword>
<keyword evidence="14" id="KW-0464">Manganese</keyword>
<feature type="binding site" evidence="19">
    <location>
        <position position="285"/>
    </location>
    <ligand>
        <name>Mn(2+)</name>
        <dbReference type="ChEBI" id="CHEBI:29035"/>
        <label>1</label>
    </ligand>
</feature>
<comment type="cofactor">
    <cofactor evidence="1">
        <name>Mn(2+)</name>
        <dbReference type="ChEBI" id="CHEBI:29035"/>
    </cofactor>
</comment>
<feature type="binding site" evidence="19">
    <location>
        <position position="285"/>
    </location>
    <ligand>
        <name>Mg(2+)</name>
        <dbReference type="ChEBI" id="CHEBI:18420"/>
        <label>1</label>
    </ligand>
</feature>
<dbReference type="SMART" id="SM00851">
    <property type="entry name" value="MGS"/>
    <property type="match status" value="1"/>
</dbReference>
<keyword evidence="7 19" id="KW-0028">Amino-acid biosynthesis</keyword>
<dbReference type="PROSITE" id="PS00867">
    <property type="entry name" value="CPSASE_2"/>
    <property type="match status" value="2"/>
</dbReference>
<reference evidence="22 23" key="1">
    <citation type="submission" date="2020-08" db="EMBL/GenBank/DDBJ databases">
        <title>Sequencing the genomes of 1000 actinobacteria strains.</title>
        <authorList>
            <person name="Klenk H.-P."/>
        </authorList>
    </citation>
    <scope>NUCLEOTIDE SEQUENCE [LARGE SCALE GENOMIC DNA]</scope>
    <source>
        <strain evidence="22 23">DSM 45859</strain>
    </source>
</reference>
<evidence type="ECO:0000256" key="19">
    <source>
        <dbReference type="HAMAP-Rule" id="MF_01210"/>
    </source>
</evidence>
<keyword evidence="13 19" id="KW-0665">Pyrimidine biosynthesis</keyword>
<dbReference type="EMBL" id="JACHMG010000001">
    <property type="protein sequence ID" value="MBB4684628.1"/>
    <property type="molecule type" value="Genomic_DNA"/>
</dbReference>
<dbReference type="Gene3D" id="1.10.1030.10">
    <property type="entry name" value="Carbamoyl-phosphate synthetase, large subunit oligomerisation domain"/>
    <property type="match status" value="1"/>
</dbReference>
<keyword evidence="11 19" id="KW-0067">ATP-binding</keyword>
<dbReference type="SUPFAM" id="SSF56059">
    <property type="entry name" value="Glutathione synthetase ATP-binding domain-like"/>
    <property type="match status" value="2"/>
</dbReference>
<feature type="binding site" evidence="19">
    <location>
        <position position="299"/>
    </location>
    <ligand>
        <name>Mg(2+)</name>
        <dbReference type="ChEBI" id="CHEBI:18420"/>
        <label>1</label>
    </ligand>
</feature>
<feature type="binding site" evidence="19">
    <location>
        <position position="242"/>
    </location>
    <ligand>
        <name>ATP</name>
        <dbReference type="ChEBI" id="CHEBI:30616"/>
        <label>1</label>
    </ligand>
</feature>
<dbReference type="GO" id="GO:0004087">
    <property type="term" value="F:carbamoyl-phosphate synthase (ammonia) activity"/>
    <property type="evidence" value="ECO:0007669"/>
    <property type="project" value="UniProtKB-EC"/>
</dbReference>
<dbReference type="NCBIfam" id="TIGR01369">
    <property type="entry name" value="CPSaseII_lrg"/>
    <property type="match status" value="1"/>
</dbReference>
<dbReference type="Gene3D" id="3.40.50.20">
    <property type="match status" value="2"/>
</dbReference>
<dbReference type="Gene3D" id="3.30.1490.20">
    <property type="entry name" value="ATP-grasp fold, A domain"/>
    <property type="match status" value="1"/>
</dbReference>
<comment type="catalytic activity">
    <reaction evidence="16 19">
        <text>hydrogencarbonate + L-glutamine + 2 ATP + H2O = carbamoyl phosphate + L-glutamate + 2 ADP + phosphate + 2 H(+)</text>
        <dbReference type="Rhea" id="RHEA:18633"/>
        <dbReference type="ChEBI" id="CHEBI:15377"/>
        <dbReference type="ChEBI" id="CHEBI:15378"/>
        <dbReference type="ChEBI" id="CHEBI:17544"/>
        <dbReference type="ChEBI" id="CHEBI:29985"/>
        <dbReference type="ChEBI" id="CHEBI:30616"/>
        <dbReference type="ChEBI" id="CHEBI:43474"/>
        <dbReference type="ChEBI" id="CHEBI:58228"/>
        <dbReference type="ChEBI" id="CHEBI:58359"/>
        <dbReference type="ChEBI" id="CHEBI:456216"/>
        <dbReference type="EC" id="6.3.5.5"/>
    </reaction>
</comment>
<protein>
    <recommendedName>
        <fullName evidence="19">Carbamoyl phosphate synthase large chain</fullName>
        <ecNumber evidence="19">6.3.4.16</ecNumber>
        <ecNumber evidence="19">6.3.5.5</ecNumber>
    </recommendedName>
    <alternativeName>
        <fullName evidence="19">Carbamoyl phosphate synthetase ammonia chain</fullName>
    </alternativeName>
</protein>
<feature type="binding site" evidence="19">
    <location>
        <position position="847"/>
    </location>
    <ligand>
        <name>Mg(2+)</name>
        <dbReference type="ChEBI" id="CHEBI:18420"/>
        <label>4</label>
    </ligand>
</feature>
<dbReference type="Pfam" id="PF02787">
    <property type="entry name" value="CPSase_L_D3"/>
    <property type="match status" value="1"/>
</dbReference>
<evidence type="ECO:0000256" key="17">
    <source>
        <dbReference type="ARBA" id="ARBA00057223"/>
    </source>
</evidence>
<dbReference type="GO" id="GO:0006526">
    <property type="term" value="P:L-arginine biosynthetic process"/>
    <property type="evidence" value="ECO:0007669"/>
    <property type="project" value="UniProtKB-UniRule"/>
</dbReference>
<feature type="binding site" evidence="19">
    <location>
        <position position="847"/>
    </location>
    <ligand>
        <name>Mn(2+)</name>
        <dbReference type="ChEBI" id="CHEBI:29035"/>
        <label>4</label>
    </ligand>
</feature>
<dbReference type="InterPro" id="IPR011761">
    <property type="entry name" value="ATP-grasp"/>
</dbReference>
<feature type="binding site" evidence="19">
    <location>
        <position position="760"/>
    </location>
    <ligand>
        <name>ATP</name>
        <dbReference type="ChEBI" id="CHEBI:30616"/>
        <label>2</label>
    </ligand>
</feature>
<dbReference type="PROSITE" id="PS50975">
    <property type="entry name" value="ATP_GRASP"/>
    <property type="match status" value="2"/>
</dbReference>
<dbReference type="InterPro" id="IPR005480">
    <property type="entry name" value="CPSase_lsu_oligo"/>
</dbReference>
<comment type="cofactor">
    <cofactor evidence="19">
        <name>Mg(2+)</name>
        <dbReference type="ChEBI" id="CHEBI:18420"/>
    </cofactor>
    <cofactor evidence="19">
        <name>Mn(2+)</name>
        <dbReference type="ChEBI" id="CHEBI:29035"/>
    </cofactor>
    <text evidence="19">Binds 4 Mg(2+) or Mn(2+) ions per subunit.</text>
</comment>
<feature type="binding site" evidence="19">
    <location>
        <position position="210"/>
    </location>
    <ligand>
        <name>ATP</name>
        <dbReference type="ChEBI" id="CHEBI:30616"/>
        <label>1</label>
    </ligand>
</feature>
<evidence type="ECO:0000256" key="12">
    <source>
        <dbReference type="ARBA" id="ARBA00022842"/>
    </source>
</evidence>
<dbReference type="UniPathway" id="UPA00070">
    <property type="reaction ID" value="UER00115"/>
</dbReference>
<dbReference type="AlphaFoldDB" id="A0A840ITZ7"/>
<feature type="binding site" evidence="19">
    <location>
        <position position="794"/>
    </location>
    <ligand>
        <name>ATP</name>
        <dbReference type="ChEBI" id="CHEBI:30616"/>
        <label>2</label>
    </ligand>
</feature>
<feature type="binding site" evidence="19">
    <location>
        <position position="301"/>
    </location>
    <ligand>
        <name>Mg(2+)</name>
        <dbReference type="ChEBI" id="CHEBI:18420"/>
        <label>2</label>
    </ligand>
</feature>
<feature type="binding site" evidence="19">
    <location>
        <position position="243"/>
    </location>
    <ligand>
        <name>ATP</name>
        <dbReference type="ChEBI" id="CHEBI:30616"/>
        <label>1</label>
    </ligand>
</feature>